<evidence type="ECO:0000256" key="1">
    <source>
        <dbReference type="SAM" id="MobiDB-lite"/>
    </source>
</evidence>
<organism evidence="2 3">
    <name type="scientific">Colletotrichum godetiae</name>
    <dbReference type="NCBI Taxonomy" id="1209918"/>
    <lineage>
        <taxon>Eukaryota</taxon>
        <taxon>Fungi</taxon>
        <taxon>Dikarya</taxon>
        <taxon>Ascomycota</taxon>
        <taxon>Pezizomycotina</taxon>
        <taxon>Sordariomycetes</taxon>
        <taxon>Hypocreomycetidae</taxon>
        <taxon>Glomerellales</taxon>
        <taxon>Glomerellaceae</taxon>
        <taxon>Colletotrichum</taxon>
        <taxon>Colletotrichum acutatum species complex</taxon>
    </lineage>
</organism>
<dbReference type="GeneID" id="85461198"/>
<reference evidence="2" key="1">
    <citation type="submission" date="2021-06" db="EMBL/GenBank/DDBJ databases">
        <title>Comparative genomics, transcriptomics and evolutionary studies reveal genomic signatures of adaptation to plant cell wall in hemibiotrophic fungi.</title>
        <authorList>
            <consortium name="DOE Joint Genome Institute"/>
            <person name="Baroncelli R."/>
            <person name="Diaz J.F."/>
            <person name="Benocci T."/>
            <person name="Peng M."/>
            <person name="Battaglia E."/>
            <person name="Haridas S."/>
            <person name="Andreopoulos W."/>
            <person name="Labutti K."/>
            <person name="Pangilinan J."/>
            <person name="Floch G.L."/>
            <person name="Makela M.R."/>
            <person name="Henrissat B."/>
            <person name="Grigoriev I.V."/>
            <person name="Crouch J.A."/>
            <person name="De Vries R.P."/>
            <person name="Sukno S.A."/>
            <person name="Thon M.R."/>
        </authorList>
    </citation>
    <scope>NUCLEOTIDE SEQUENCE</scope>
    <source>
        <strain evidence="2">CBS 193.32</strain>
    </source>
</reference>
<feature type="compositionally biased region" description="Basic and acidic residues" evidence="1">
    <location>
        <begin position="264"/>
        <end position="278"/>
    </location>
</feature>
<sequence>MAPVSSDKIVFTYDKKAKEKVRKCGASGKRKAVQLGEGAQVFSAVIHFNPTYGQLDGAVHVPDGQSIPDVNRFLAELVNGMHGCGRRRRVSRRRRKRLTSEPGQSPAEIGDSIEVGEVGSSVRGTPDTVGDEDATAKEVTSGEADAPYEVEADDGGAAVFCGIVSGFQQDEADVGEPPSNPAKHEQRTDLAPLNHDVEGIMGNFIMSDADTAGSINAVEGGSFLGLPEIDLRDLFEMEACASTFLPVGDSELGKQGQSSDAIPDQERSEVETSGETRESTAAAGRGAFSHQTKVQQTRTIAAARAYRPDRSSFKIHRFFCRVSQRIRQARYGGELHTEHV</sequence>
<proteinExistence type="predicted"/>
<evidence type="ECO:0000313" key="2">
    <source>
        <dbReference type="EMBL" id="KAK1656529.1"/>
    </source>
</evidence>
<feature type="region of interest" description="Disordered" evidence="1">
    <location>
        <begin position="248"/>
        <end position="296"/>
    </location>
</feature>
<dbReference type="AlphaFoldDB" id="A0AAJ0A4U4"/>
<feature type="compositionally biased region" description="Basic residues" evidence="1">
    <location>
        <begin position="87"/>
        <end position="97"/>
    </location>
</feature>
<dbReference type="EMBL" id="JAHMHR010000161">
    <property type="protein sequence ID" value="KAK1656529.1"/>
    <property type="molecule type" value="Genomic_DNA"/>
</dbReference>
<comment type="caution">
    <text evidence="2">The sequence shown here is derived from an EMBL/GenBank/DDBJ whole genome shotgun (WGS) entry which is preliminary data.</text>
</comment>
<name>A0AAJ0A4U4_9PEZI</name>
<accession>A0AAJ0A4U4</accession>
<dbReference type="RefSeq" id="XP_060421293.1">
    <property type="nucleotide sequence ID" value="XM_060576672.1"/>
</dbReference>
<dbReference type="Proteomes" id="UP001224890">
    <property type="component" value="Unassembled WGS sequence"/>
</dbReference>
<feature type="region of interest" description="Disordered" evidence="1">
    <location>
        <begin position="87"/>
        <end position="145"/>
    </location>
</feature>
<keyword evidence="3" id="KW-1185">Reference proteome</keyword>
<protein>
    <submittedName>
        <fullName evidence="2">Uncharacterized protein</fullName>
    </submittedName>
</protein>
<gene>
    <name evidence="2" type="ORF">BDP55DRAFT_688770</name>
</gene>
<evidence type="ECO:0000313" key="3">
    <source>
        <dbReference type="Proteomes" id="UP001224890"/>
    </source>
</evidence>